<dbReference type="VEuPathDB" id="AmoebaDB:EIN_369730"/>
<accession>A0A0A1UBP9</accession>
<dbReference type="KEGG" id="eiv:EIN_369730"/>
<gene>
    <name evidence="1" type="ORF">EIN_369730</name>
</gene>
<dbReference type="OMA" id="IANNCFY"/>
<dbReference type="SUPFAM" id="SSF52058">
    <property type="entry name" value="L domain-like"/>
    <property type="match status" value="1"/>
</dbReference>
<dbReference type="AlphaFoldDB" id="A0A0A1UBP9"/>
<name>A0A0A1UBP9_ENTIV</name>
<reference evidence="1 2" key="1">
    <citation type="submission" date="2012-10" db="EMBL/GenBank/DDBJ databases">
        <authorList>
            <person name="Zafar N."/>
            <person name="Inman J."/>
            <person name="Hall N."/>
            <person name="Lorenzi H."/>
            <person name="Caler E."/>
        </authorList>
    </citation>
    <scope>NUCLEOTIDE SEQUENCE [LARGE SCALE GENOMIC DNA]</scope>
    <source>
        <strain evidence="1 2">IP1</strain>
    </source>
</reference>
<dbReference type="PANTHER" id="PTHR45661:SF3">
    <property type="entry name" value="IG-LIKE DOMAIN-CONTAINING PROTEIN"/>
    <property type="match status" value="1"/>
</dbReference>
<dbReference type="InterPro" id="IPR026906">
    <property type="entry name" value="LRR_5"/>
</dbReference>
<dbReference type="Gene3D" id="3.80.10.10">
    <property type="entry name" value="Ribonuclease Inhibitor"/>
    <property type="match status" value="2"/>
</dbReference>
<dbReference type="RefSeq" id="XP_004259422.1">
    <property type="nucleotide sequence ID" value="XM_004259374.1"/>
</dbReference>
<evidence type="ECO:0000313" key="2">
    <source>
        <dbReference type="Proteomes" id="UP000014680"/>
    </source>
</evidence>
<dbReference type="EMBL" id="KB206332">
    <property type="protein sequence ID" value="ELP92651.1"/>
    <property type="molecule type" value="Genomic_DNA"/>
</dbReference>
<dbReference type="OrthoDB" id="25595at2759"/>
<keyword evidence="2" id="KW-1185">Reference proteome</keyword>
<dbReference type="InterPro" id="IPR053139">
    <property type="entry name" value="Surface_bspA-like"/>
</dbReference>
<proteinExistence type="predicted"/>
<dbReference type="Pfam" id="PF13306">
    <property type="entry name" value="LRR_5"/>
    <property type="match status" value="1"/>
</dbReference>
<evidence type="ECO:0008006" key="3">
    <source>
        <dbReference type="Google" id="ProtNLM"/>
    </source>
</evidence>
<evidence type="ECO:0000313" key="1">
    <source>
        <dbReference type="EMBL" id="ELP92651.1"/>
    </source>
</evidence>
<dbReference type="InterPro" id="IPR032675">
    <property type="entry name" value="LRR_dom_sf"/>
</dbReference>
<protein>
    <recommendedName>
        <fullName evidence="3">Leucine rich repeat containing protein BspA family protein</fullName>
    </recommendedName>
</protein>
<dbReference type="GeneID" id="14891654"/>
<dbReference type="PANTHER" id="PTHR45661">
    <property type="entry name" value="SURFACE ANTIGEN"/>
    <property type="match status" value="1"/>
</dbReference>
<organism evidence="1 2">
    <name type="scientific">Entamoeba invadens IP1</name>
    <dbReference type="NCBI Taxonomy" id="370355"/>
    <lineage>
        <taxon>Eukaryota</taxon>
        <taxon>Amoebozoa</taxon>
        <taxon>Evosea</taxon>
        <taxon>Archamoebae</taxon>
        <taxon>Mastigamoebida</taxon>
        <taxon>Entamoebidae</taxon>
        <taxon>Entamoeba</taxon>
    </lineage>
</organism>
<sequence length="345" mass="39654">MKKLDGYSLMIVSKYFTSIKDFINVILVCKKYKDTLDKFHFNPIPLNVRTRYFFPKIETLVIYTTKDYCFNEEKFFKKVVLYPVNYEDTQNSDDNVEYKKVNYSKKDRNLFGNVVPLTIKSIANNCFYHNEFLKSVNIPNGVTSIGEMCFDNCLSLQSVSLPSTLLSIGNYCFLNCCKLSEIKLPMLLKQLNDSCFVHCVSLTQIEIPKNVLSIGKFCFLGCKSLEKVIIHKGLVLINQKCFSGCISLKTITIPSTVTTIEECTFFGCSSLETIDLPAVKKIEDESFFRCSKLSKINFSKKLPKFGNSCFFDSLLNQKTLKIPSNAFLKPAWLSFIEENNFVHYW</sequence>
<dbReference type="Proteomes" id="UP000014680">
    <property type="component" value="Unassembled WGS sequence"/>
</dbReference>